<feature type="non-terminal residue" evidence="6">
    <location>
        <position position="148"/>
    </location>
</feature>
<evidence type="ECO:0000313" key="7">
    <source>
        <dbReference type="Proteomes" id="UP000824469"/>
    </source>
</evidence>
<dbReference type="Proteomes" id="UP000824469">
    <property type="component" value="Unassembled WGS sequence"/>
</dbReference>
<evidence type="ECO:0008006" key="8">
    <source>
        <dbReference type="Google" id="ProtNLM"/>
    </source>
</evidence>
<name>A0AA38FQ50_TAXCH</name>
<evidence type="ECO:0000313" key="6">
    <source>
        <dbReference type="EMBL" id="KAH9308506.1"/>
    </source>
</evidence>
<dbReference type="GO" id="GO:0005200">
    <property type="term" value="F:structural constituent of cytoskeleton"/>
    <property type="evidence" value="ECO:0007669"/>
    <property type="project" value="TreeGrafter"/>
</dbReference>
<accession>A0AA38FQ50</accession>
<dbReference type="GO" id="GO:0030041">
    <property type="term" value="P:actin filament polymerization"/>
    <property type="evidence" value="ECO:0007669"/>
    <property type="project" value="InterPro"/>
</dbReference>
<dbReference type="GO" id="GO:0051015">
    <property type="term" value="F:actin filament binding"/>
    <property type="evidence" value="ECO:0007669"/>
    <property type="project" value="TreeGrafter"/>
</dbReference>
<protein>
    <recommendedName>
        <fullName evidence="8">Arp2/3 complex 34 kDa subunit</fullName>
    </recommendedName>
</protein>
<dbReference type="AlphaFoldDB" id="A0AA38FQ50"/>
<dbReference type="PANTHER" id="PTHR12058">
    <property type="entry name" value="ARP2/3 COMPLEX 34 KDA SUBUNIT"/>
    <property type="match status" value="1"/>
</dbReference>
<keyword evidence="4" id="KW-0009">Actin-binding</keyword>
<dbReference type="PANTHER" id="PTHR12058:SF0">
    <property type="entry name" value="ACTIN-RELATED PROTEIN 2_3 COMPLEX SUBUNIT 2"/>
    <property type="match status" value="1"/>
</dbReference>
<dbReference type="SUPFAM" id="SSF69645">
    <property type="entry name" value="Arp2/3 complex subunits"/>
    <property type="match status" value="1"/>
</dbReference>
<evidence type="ECO:0000256" key="3">
    <source>
        <dbReference type="ARBA" id="ARBA00022490"/>
    </source>
</evidence>
<comment type="subcellular location">
    <subcellularLocation>
        <location evidence="1">Cytoplasm</location>
        <location evidence="1">Cytoskeleton</location>
    </subcellularLocation>
</comment>
<dbReference type="InterPro" id="IPR007188">
    <property type="entry name" value="ARPC2"/>
</dbReference>
<sequence>IESAVEVDYHLTEFGDVRYHIQSSISDPQSVEFSISLLSWPQESIFLGGLPFGVVEAVKGAYGSSIRIIDPPEEGFQLTLALDLAKFPLDKESRLQLMKKIASLREVVLGARMREILRHLASRMVYPDADQVITLVQHPKESLFLIPL</sequence>
<keyword evidence="3" id="KW-0963">Cytoplasm</keyword>
<dbReference type="GO" id="GO:0034314">
    <property type="term" value="P:Arp2/3 complex-mediated actin nucleation"/>
    <property type="evidence" value="ECO:0007669"/>
    <property type="project" value="InterPro"/>
</dbReference>
<dbReference type="InterPro" id="IPR034666">
    <property type="entry name" value="ARPC2/4"/>
</dbReference>
<evidence type="ECO:0000256" key="5">
    <source>
        <dbReference type="ARBA" id="ARBA00023212"/>
    </source>
</evidence>
<evidence type="ECO:0000256" key="1">
    <source>
        <dbReference type="ARBA" id="ARBA00004245"/>
    </source>
</evidence>
<keyword evidence="5" id="KW-0206">Cytoskeleton</keyword>
<feature type="non-terminal residue" evidence="6">
    <location>
        <position position="1"/>
    </location>
</feature>
<comment type="caution">
    <text evidence="6">The sequence shown here is derived from an EMBL/GenBank/DDBJ whole genome shotgun (WGS) entry which is preliminary data.</text>
</comment>
<reference evidence="6 7" key="1">
    <citation type="journal article" date="2021" name="Nat. Plants">
        <title>The Taxus genome provides insights into paclitaxel biosynthesis.</title>
        <authorList>
            <person name="Xiong X."/>
            <person name="Gou J."/>
            <person name="Liao Q."/>
            <person name="Li Y."/>
            <person name="Zhou Q."/>
            <person name="Bi G."/>
            <person name="Li C."/>
            <person name="Du R."/>
            <person name="Wang X."/>
            <person name="Sun T."/>
            <person name="Guo L."/>
            <person name="Liang H."/>
            <person name="Lu P."/>
            <person name="Wu Y."/>
            <person name="Zhang Z."/>
            <person name="Ro D.K."/>
            <person name="Shang Y."/>
            <person name="Huang S."/>
            <person name="Yan J."/>
        </authorList>
    </citation>
    <scope>NUCLEOTIDE SEQUENCE [LARGE SCALE GENOMIC DNA]</scope>
    <source>
        <strain evidence="6">Ta-2019</strain>
    </source>
</reference>
<dbReference type="OMA" id="YHIQSSI"/>
<evidence type="ECO:0000256" key="2">
    <source>
        <dbReference type="ARBA" id="ARBA00007192"/>
    </source>
</evidence>
<dbReference type="Gene3D" id="3.30.1460.20">
    <property type="match status" value="1"/>
</dbReference>
<gene>
    <name evidence="6" type="ORF">KI387_036417</name>
</gene>
<dbReference type="GO" id="GO:0005885">
    <property type="term" value="C:Arp2/3 protein complex"/>
    <property type="evidence" value="ECO:0007669"/>
    <property type="project" value="InterPro"/>
</dbReference>
<dbReference type="EMBL" id="JAHRHJ020000007">
    <property type="protein sequence ID" value="KAH9308506.1"/>
    <property type="molecule type" value="Genomic_DNA"/>
</dbReference>
<evidence type="ECO:0000256" key="4">
    <source>
        <dbReference type="ARBA" id="ARBA00023203"/>
    </source>
</evidence>
<proteinExistence type="inferred from homology"/>
<comment type="similarity">
    <text evidence="2">Belongs to the ARPC2 family.</text>
</comment>
<keyword evidence="7" id="KW-1185">Reference proteome</keyword>
<organism evidence="6 7">
    <name type="scientific">Taxus chinensis</name>
    <name type="common">Chinese yew</name>
    <name type="synonym">Taxus wallichiana var. chinensis</name>
    <dbReference type="NCBI Taxonomy" id="29808"/>
    <lineage>
        <taxon>Eukaryota</taxon>
        <taxon>Viridiplantae</taxon>
        <taxon>Streptophyta</taxon>
        <taxon>Embryophyta</taxon>
        <taxon>Tracheophyta</taxon>
        <taxon>Spermatophyta</taxon>
        <taxon>Pinopsida</taxon>
        <taxon>Pinidae</taxon>
        <taxon>Conifers II</taxon>
        <taxon>Cupressales</taxon>
        <taxon>Taxaceae</taxon>
        <taxon>Taxus</taxon>
    </lineage>
</organism>